<evidence type="ECO:0000313" key="1">
    <source>
        <dbReference type="EMBL" id="MPN08681.1"/>
    </source>
</evidence>
<gene>
    <name evidence="1" type="ORF">SDC9_155966</name>
</gene>
<name>A0A645F353_9ZZZZ</name>
<dbReference type="Gene3D" id="3.40.630.190">
    <property type="entry name" value="LCP protein"/>
    <property type="match status" value="1"/>
</dbReference>
<sequence length="80" mass="9156">MDVSEIIQLISDLIPLIDTNLSMADILNLMNAALASDLDQIAYFRTPNTPYEMKRVDMHRGLIVKDMQKEIDGIHSFLYD</sequence>
<comment type="caution">
    <text evidence="1">The sequence shown here is derived from an EMBL/GenBank/DDBJ whole genome shotgun (WGS) entry which is preliminary data.</text>
</comment>
<accession>A0A645F353</accession>
<proteinExistence type="predicted"/>
<organism evidence="1">
    <name type="scientific">bioreactor metagenome</name>
    <dbReference type="NCBI Taxonomy" id="1076179"/>
    <lineage>
        <taxon>unclassified sequences</taxon>
        <taxon>metagenomes</taxon>
        <taxon>ecological metagenomes</taxon>
    </lineage>
</organism>
<dbReference type="AlphaFoldDB" id="A0A645F353"/>
<dbReference type="EMBL" id="VSSQ01054765">
    <property type="protein sequence ID" value="MPN08681.1"/>
    <property type="molecule type" value="Genomic_DNA"/>
</dbReference>
<protein>
    <submittedName>
        <fullName evidence="1">Uncharacterized protein</fullName>
    </submittedName>
</protein>
<reference evidence="1" key="1">
    <citation type="submission" date="2019-08" db="EMBL/GenBank/DDBJ databases">
        <authorList>
            <person name="Kucharzyk K."/>
            <person name="Murdoch R.W."/>
            <person name="Higgins S."/>
            <person name="Loffler F."/>
        </authorList>
    </citation>
    <scope>NUCLEOTIDE SEQUENCE</scope>
</reference>